<name>A0A0R3PGI4_ANGCS</name>
<protein>
    <submittedName>
        <fullName evidence="4">UBX domain-containing protein</fullName>
    </submittedName>
</protein>
<dbReference type="STRING" id="334426.A0A0R3PGI4"/>
<evidence type="ECO:0000313" key="3">
    <source>
        <dbReference type="Proteomes" id="UP000267027"/>
    </source>
</evidence>
<evidence type="ECO:0000313" key="4">
    <source>
        <dbReference type="WBParaSite" id="ACOC_0000339401-mRNA-1"/>
    </source>
</evidence>
<reference evidence="2 3" key="2">
    <citation type="submission" date="2018-11" db="EMBL/GenBank/DDBJ databases">
        <authorList>
            <consortium name="Pathogen Informatics"/>
        </authorList>
    </citation>
    <scope>NUCLEOTIDE SEQUENCE [LARGE SCALE GENOMIC DNA]</scope>
    <source>
        <strain evidence="2 3">Costa Rica</strain>
    </source>
</reference>
<feature type="compositionally biased region" description="Basic residues" evidence="1">
    <location>
        <begin position="132"/>
        <end position="145"/>
    </location>
</feature>
<accession>A0A0R3PGI4</accession>
<keyword evidence="3" id="KW-1185">Reference proteome</keyword>
<evidence type="ECO:0000256" key="1">
    <source>
        <dbReference type="SAM" id="MobiDB-lite"/>
    </source>
</evidence>
<dbReference type="AlphaFoldDB" id="A0A0R3PGI4"/>
<reference evidence="4" key="1">
    <citation type="submission" date="2017-02" db="UniProtKB">
        <authorList>
            <consortium name="WormBaseParasite"/>
        </authorList>
    </citation>
    <scope>IDENTIFICATION</scope>
</reference>
<gene>
    <name evidence="2" type="ORF">ACOC_LOCUS3395</name>
</gene>
<feature type="region of interest" description="Disordered" evidence="1">
    <location>
        <begin position="132"/>
        <end position="151"/>
    </location>
</feature>
<dbReference type="OrthoDB" id="5860020at2759"/>
<dbReference type="WBParaSite" id="ACOC_0000339401-mRNA-1">
    <property type="protein sequence ID" value="ACOC_0000339401-mRNA-1"/>
    <property type="gene ID" value="ACOC_0000339401"/>
</dbReference>
<dbReference type="Proteomes" id="UP000267027">
    <property type="component" value="Unassembled WGS sequence"/>
</dbReference>
<sequence>MEDYLISPKWIMGSENNKRTTYSVARLSFPVVFDRFDTITSFESMKERKRVEAAVLGCGFALVLAREAKLPMNKPVSIDAGIIAYQNSLISNILLPVFSMDLMFILASNSFEIQLLHPEIRHLVLPSDAFKSHKGGMKRKKRNAQSKKSDIHHQATVGTVSPAAAITPTETVMSHIKAPGGGTIVSSRDENGQIHVRVEYDRDEMLRFSHSPYAVLPPVCLKNIVMSTPEILSRFPQRHGVDINPSSGMTW</sequence>
<organism evidence="4">
    <name type="scientific">Angiostrongylus costaricensis</name>
    <name type="common">Nematode worm</name>
    <dbReference type="NCBI Taxonomy" id="334426"/>
    <lineage>
        <taxon>Eukaryota</taxon>
        <taxon>Metazoa</taxon>
        <taxon>Ecdysozoa</taxon>
        <taxon>Nematoda</taxon>
        <taxon>Chromadorea</taxon>
        <taxon>Rhabditida</taxon>
        <taxon>Rhabditina</taxon>
        <taxon>Rhabditomorpha</taxon>
        <taxon>Strongyloidea</taxon>
        <taxon>Metastrongylidae</taxon>
        <taxon>Angiostrongylus</taxon>
    </lineage>
</organism>
<evidence type="ECO:0000313" key="2">
    <source>
        <dbReference type="EMBL" id="VDM54980.1"/>
    </source>
</evidence>
<proteinExistence type="predicted"/>
<dbReference type="EMBL" id="UYYA01001011">
    <property type="protein sequence ID" value="VDM54980.1"/>
    <property type="molecule type" value="Genomic_DNA"/>
</dbReference>